<reference evidence="2 3" key="1">
    <citation type="journal article" date="2008" name="Science">
        <title>The Physcomitrella genome reveals evolutionary insights into the conquest of land by plants.</title>
        <authorList>
            <person name="Rensing S."/>
            <person name="Lang D."/>
            <person name="Zimmer A."/>
            <person name="Terry A."/>
            <person name="Salamov A."/>
            <person name="Shapiro H."/>
            <person name="Nishiyama T."/>
            <person name="Perroud P.-F."/>
            <person name="Lindquist E."/>
            <person name="Kamisugi Y."/>
            <person name="Tanahashi T."/>
            <person name="Sakakibara K."/>
            <person name="Fujita T."/>
            <person name="Oishi K."/>
            <person name="Shin-I T."/>
            <person name="Kuroki Y."/>
            <person name="Toyoda A."/>
            <person name="Suzuki Y."/>
            <person name="Hashimoto A."/>
            <person name="Yamaguchi K."/>
            <person name="Sugano A."/>
            <person name="Kohara Y."/>
            <person name="Fujiyama A."/>
            <person name="Anterola A."/>
            <person name="Aoki S."/>
            <person name="Ashton N."/>
            <person name="Barbazuk W.B."/>
            <person name="Barker E."/>
            <person name="Bennetzen J."/>
            <person name="Bezanilla M."/>
            <person name="Blankenship R."/>
            <person name="Cho S.H."/>
            <person name="Dutcher S."/>
            <person name="Estelle M."/>
            <person name="Fawcett J.A."/>
            <person name="Gundlach H."/>
            <person name="Hanada K."/>
            <person name="Heyl A."/>
            <person name="Hicks K.A."/>
            <person name="Hugh J."/>
            <person name="Lohr M."/>
            <person name="Mayer K."/>
            <person name="Melkozernov A."/>
            <person name="Murata T."/>
            <person name="Nelson D."/>
            <person name="Pils B."/>
            <person name="Prigge M."/>
            <person name="Reiss B."/>
            <person name="Renner T."/>
            <person name="Rombauts S."/>
            <person name="Rushton P."/>
            <person name="Sanderfoot A."/>
            <person name="Schween G."/>
            <person name="Shiu S.-H."/>
            <person name="Stueber K."/>
            <person name="Theodoulou F.L."/>
            <person name="Tu H."/>
            <person name="Van de Peer Y."/>
            <person name="Verrier P.J."/>
            <person name="Waters E."/>
            <person name="Wood A."/>
            <person name="Yang L."/>
            <person name="Cove D."/>
            <person name="Cuming A."/>
            <person name="Hasebe M."/>
            <person name="Lucas S."/>
            <person name="Mishler D.B."/>
            <person name="Reski R."/>
            <person name="Grigoriev I."/>
            <person name="Quatrano R.S."/>
            <person name="Boore J.L."/>
        </authorList>
    </citation>
    <scope>NUCLEOTIDE SEQUENCE [LARGE SCALE GENOMIC DNA]</scope>
    <source>
        <strain evidence="2 3">cv. Gransden 2004</strain>
    </source>
</reference>
<name>A0A7I3YZ55_PHYPA</name>
<sequence length="67" mass="7720">MYICRLGSCFCKEQSLVAWYGGWEGKGSCLSLQDNDDVEWLKIFFQLLVDLIASYFLALPGYHVFCK</sequence>
<evidence type="ECO:0000256" key="1">
    <source>
        <dbReference type="SAM" id="Phobius"/>
    </source>
</evidence>
<dbReference type="EMBL" id="ABEU02000024">
    <property type="status" value="NOT_ANNOTATED_CDS"/>
    <property type="molecule type" value="Genomic_DNA"/>
</dbReference>
<gene>
    <name evidence="2" type="primary">LOC112276950</name>
</gene>
<evidence type="ECO:0000313" key="3">
    <source>
        <dbReference type="Proteomes" id="UP000006727"/>
    </source>
</evidence>
<evidence type="ECO:0000313" key="2">
    <source>
        <dbReference type="EnsemblPlants" id="PAC:32910080.CDS.1"/>
    </source>
</evidence>
<dbReference type="AlphaFoldDB" id="A0A7I3YZ55"/>
<protein>
    <submittedName>
        <fullName evidence="2">Uncharacterized protein</fullName>
    </submittedName>
</protein>
<reference evidence="2 3" key="2">
    <citation type="journal article" date="2018" name="Plant J.">
        <title>The Physcomitrella patens chromosome-scale assembly reveals moss genome structure and evolution.</title>
        <authorList>
            <person name="Lang D."/>
            <person name="Ullrich K.K."/>
            <person name="Murat F."/>
            <person name="Fuchs J."/>
            <person name="Jenkins J."/>
            <person name="Haas F.B."/>
            <person name="Piednoel M."/>
            <person name="Gundlach H."/>
            <person name="Van Bel M."/>
            <person name="Meyberg R."/>
            <person name="Vives C."/>
            <person name="Morata J."/>
            <person name="Symeonidi A."/>
            <person name="Hiss M."/>
            <person name="Muchero W."/>
            <person name="Kamisugi Y."/>
            <person name="Saleh O."/>
            <person name="Blanc G."/>
            <person name="Decker E.L."/>
            <person name="van Gessel N."/>
            <person name="Grimwood J."/>
            <person name="Hayes R.D."/>
            <person name="Graham S.W."/>
            <person name="Gunter L.E."/>
            <person name="McDaniel S.F."/>
            <person name="Hoernstein S.N.W."/>
            <person name="Larsson A."/>
            <person name="Li F.W."/>
            <person name="Perroud P.F."/>
            <person name="Phillips J."/>
            <person name="Ranjan P."/>
            <person name="Rokshar D.S."/>
            <person name="Rothfels C.J."/>
            <person name="Schneider L."/>
            <person name="Shu S."/>
            <person name="Stevenson D.W."/>
            <person name="Thummler F."/>
            <person name="Tillich M."/>
            <person name="Villarreal Aguilar J.C."/>
            <person name="Widiez T."/>
            <person name="Wong G.K."/>
            <person name="Wymore A."/>
            <person name="Zhang Y."/>
            <person name="Zimmer A.D."/>
            <person name="Quatrano R.S."/>
            <person name="Mayer K.F.X."/>
            <person name="Goodstein D."/>
            <person name="Casacuberta J.M."/>
            <person name="Vandepoele K."/>
            <person name="Reski R."/>
            <person name="Cuming A.C."/>
            <person name="Tuskan G.A."/>
            <person name="Maumus F."/>
            <person name="Salse J."/>
            <person name="Schmutz J."/>
            <person name="Rensing S.A."/>
        </authorList>
    </citation>
    <scope>NUCLEOTIDE SEQUENCE [LARGE SCALE GENOMIC DNA]</scope>
    <source>
        <strain evidence="2 3">cv. Gransden 2004</strain>
    </source>
</reference>
<proteinExistence type="predicted"/>
<keyword evidence="1" id="KW-0472">Membrane</keyword>
<keyword evidence="1" id="KW-1133">Transmembrane helix</keyword>
<dbReference type="Proteomes" id="UP000006727">
    <property type="component" value="Chromosome 24"/>
</dbReference>
<keyword evidence="1" id="KW-0812">Transmembrane</keyword>
<dbReference type="Gramene" id="Pp3c24_4280V3.2">
    <property type="protein sequence ID" value="PAC:32910080.CDS.1"/>
    <property type="gene ID" value="Pp3c24_4280"/>
</dbReference>
<dbReference type="EnsemblPlants" id="Pp3c24_4280V3.2">
    <property type="protein sequence ID" value="PAC:32910080.CDS.1"/>
    <property type="gene ID" value="Pp3c24_4280"/>
</dbReference>
<accession>A0A7I3YZ55</accession>
<organism evidence="2 3">
    <name type="scientific">Physcomitrium patens</name>
    <name type="common">Spreading-leaved earth moss</name>
    <name type="synonym">Physcomitrella patens</name>
    <dbReference type="NCBI Taxonomy" id="3218"/>
    <lineage>
        <taxon>Eukaryota</taxon>
        <taxon>Viridiplantae</taxon>
        <taxon>Streptophyta</taxon>
        <taxon>Embryophyta</taxon>
        <taxon>Bryophyta</taxon>
        <taxon>Bryophytina</taxon>
        <taxon>Bryopsida</taxon>
        <taxon>Funariidae</taxon>
        <taxon>Funariales</taxon>
        <taxon>Funariaceae</taxon>
        <taxon>Physcomitrium</taxon>
    </lineage>
</organism>
<keyword evidence="3" id="KW-1185">Reference proteome</keyword>
<feature type="transmembrane region" description="Helical" evidence="1">
    <location>
        <begin position="43"/>
        <end position="65"/>
    </location>
</feature>
<reference evidence="2" key="3">
    <citation type="submission" date="2020-12" db="UniProtKB">
        <authorList>
            <consortium name="EnsemblPlants"/>
        </authorList>
    </citation>
    <scope>IDENTIFICATION</scope>
</reference>